<reference evidence="1" key="1">
    <citation type="submission" date="2021-06" db="EMBL/GenBank/DDBJ databases">
        <authorList>
            <person name="Kallberg Y."/>
            <person name="Tangrot J."/>
            <person name="Rosling A."/>
        </authorList>
    </citation>
    <scope>NUCLEOTIDE SEQUENCE</scope>
    <source>
        <strain evidence="1">UK204</strain>
    </source>
</reference>
<sequence>MEQHDVTRSGGVACLSLGKPVGTQSIWQSPVELVGIFWGGMVLCEGRGIGAFPSLWVPASAAVSSRAAGILYYLPIEDILFVFNKFINLYLFDYYNVSRA</sequence>
<accession>A0A9N9CTZ6</accession>
<dbReference type="AlphaFoldDB" id="A0A9N9CTZ6"/>
<organism evidence="1 2">
    <name type="scientific">Funneliformis caledonium</name>
    <dbReference type="NCBI Taxonomy" id="1117310"/>
    <lineage>
        <taxon>Eukaryota</taxon>
        <taxon>Fungi</taxon>
        <taxon>Fungi incertae sedis</taxon>
        <taxon>Mucoromycota</taxon>
        <taxon>Glomeromycotina</taxon>
        <taxon>Glomeromycetes</taxon>
        <taxon>Glomerales</taxon>
        <taxon>Glomeraceae</taxon>
        <taxon>Funneliformis</taxon>
    </lineage>
</organism>
<name>A0A9N9CTZ6_9GLOM</name>
<protein>
    <submittedName>
        <fullName evidence="1">2642_t:CDS:1</fullName>
    </submittedName>
</protein>
<evidence type="ECO:0000313" key="2">
    <source>
        <dbReference type="Proteomes" id="UP000789570"/>
    </source>
</evidence>
<proteinExistence type="predicted"/>
<comment type="caution">
    <text evidence="1">The sequence shown here is derived from an EMBL/GenBank/DDBJ whole genome shotgun (WGS) entry which is preliminary data.</text>
</comment>
<dbReference type="Proteomes" id="UP000789570">
    <property type="component" value="Unassembled WGS sequence"/>
</dbReference>
<evidence type="ECO:0000313" key="1">
    <source>
        <dbReference type="EMBL" id="CAG8612053.1"/>
    </source>
</evidence>
<keyword evidence="2" id="KW-1185">Reference proteome</keyword>
<gene>
    <name evidence="1" type="ORF">FCALED_LOCUS9122</name>
</gene>
<dbReference type="EMBL" id="CAJVPQ010002904">
    <property type="protein sequence ID" value="CAG8612053.1"/>
    <property type="molecule type" value="Genomic_DNA"/>
</dbReference>